<feature type="binding site" evidence="7">
    <location>
        <position position="207"/>
    </location>
    <ligand>
        <name>Zn(2+)</name>
        <dbReference type="ChEBI" id="CHEBI:29105"/>
        <label>2</label>
    </ligand>
</feature>
<dbReference type="AlphaFoldDB" id="A0A8K0UIT2"/>
<reference evidence="9" key="1">
    <citation type="journal article" date="2021" name="New Phytol.">
        <title>Evolutionary innovations through gain and loss of genes in the ectomycorrhizal Boletales.</title>
        <authorList>
            <person name="Wu G."/>
            <person name="Miyauchi S."/>
            <person name="Morin E."/>
            <person name="Kuo A."/>
            <person name="Drula E."/>
            <person name="Varga T."/>
            <person name="Kohler A."/>
            <person name="Feng B."/>
            <person name="Cao Y."/>
            <person name="Lipzen A."/>
            <person name="Daum C."/>
            <person name="Hundley H."/>
            <person name="Pangilinan J."/>
            <person name="Johnson J."/>
            <person name="Barry K."/>
            <person name="LaButti K."/>
            <person name="Ng V."/>
            <person name="Ahrendt S."/>
            <person name="Min B."/>
            <person name="Choi I.G."/>
            <person name="Park H."/>
            <person name="Plett J.M."/>
            <person name="Magnuson J."/>
            <person name="Spatafora J.W."/>
            <person name="Nagy L.G."/>
            <person name="Henrissat B."/>
            <person name="Grigoriev I.V."/>
            <person name="Yang Z.L."/>
            <person name="Xu J."/>
            <person name="Martin F.M."/>
        </authorList>
    </citation>
    <scope>NUCLEOTIDE SEQUENCE</scope>
    <source>
        <strain evidence="9">KKN 215</strain>
    </source>
</reference>
<name>A0A8K0UIT2_9AGAR</name>
<dbReference type="Pfam" id="PF01546">
    <property type="entry name" value="Peptidase_M20"/>
    <property type="match status" value="1"/>
</dbReference>
<feature type="binding site" evidence="7">
    <location>
        <position position="600"/>
    </location>
    <ligand>
        <name>Zn(2+)</name>
        <dbReference type="ChEBI" id="CHEBI:29105"/>
        <label>1</label>
    </ligand>
</feature>
<evidence type="ECO:0000256" key="6">
    <source>
        <dbReference type="PIRSR" id="PIRSR037217-1"/>
    </source>
</evidence>
<dbReference type="Gene3D" id="3.30.70.360">
    <property type="match status" value="1"/>
</dbReference>
<feature type="binding site" evidence="7">
    <location>
        <position position="242"/>
    </location>
    <ligand>
        <name>Zn(2+)</name>
        <dbReference type="ChEBI" id="CHEBI:29105"/>
        <label>1</label>
    </ligand>
</feature>
<dbReference type="InterPro" id="IPR036264">
    <property type="entry name" value="Bact_exopeptidase_dim_dom"/>
</dbReference>
<feature type="active site" description="Proton acceptor" evidence="6">
    <location>
        <position position="276"/>
    </location>
</feature>
<dbReference type="InterPro" id="IPR002933">
    <property type="entry name" value="Peptidase_M20"/>
</dbReference>
<dbReference type="InterPro" id="IPR017141">
    <property type="entry name" value="Pept_M20_carboxypep"/>
</dbReference>
<keyword evidence="4" id="KW-0378">Hydrolase</keyword>
<dbReference type="GO" id="GO:0004181">
    <property type="term" value="F:metallocarboxypeptidase activity"/>
    <property type="evidence" value="ECO:0007669"/>
    <property type="project" value="InterPro"/>
</dbReference>
<gene>
    <name evidence="9" type="ORF">BXZ70DRAFT_1010387</name>
</gene>
<dbReference type="CDD" id="cd05674">
    <property type="entry name" value="M20_yscS"/>
    <property type="match status" value="1"/>
</dbReference>
<evidence type="ECO:0008006" key="11">
    <source>
        <dbReference type="Google" id="ProtNLM"/>
    </source>
</evidence>
<dbReference type="EMBL" id="JAEVFJ010000028">
    <property type="protein sequence ID" value="KAH8093793.1"/>
    <property type="molecule type" value="Genomic_DNA"/>
</dbReference>
<dbReference type="OrthoDB" id="3064516at2759"/>
<evidence type="ECO:0000256" key="8">
    <source>
        <dbReference type="SAM" id="MobiDB-lite"/>
    </source>
</evidence>
<dbReference type="Proteomes" id="UP000813824">
    <property type="component" value="Unassembled WGS sequence"/>
</dbReference>
<feature type="region of interest" description="Disordered" evidence="8">
    <location>
        <begin position="1"/>
        <end position="27"/>
    </location>
</feature>
<accession>A0A8K0UIT2</accession>
<dbReference type="Gene3D" id="3.40.630.10">
    <property type="entry name" value="Zn peptidases"/>
    <property type="match status" value="1"/>
</dbReference>
<comment type="caution">
    <text evidence="9">The sequence shown here is derived from an EMBL/GenBank/DDBJ whole genome shotgun (WGS) entry which is preliminary data.</text>
</comment>
<feature type="binding site" evidence="7">
    <location>
        <position position="242"/>
    </location>
    <ligand>
        <name>Zn(2+)</name>
        <dbReference type="ChEBI" id="CHEBI:29105"/>
        <label>2</label>
    </ligand>
</feature>
<sequence length="630" mass="68440">MSDTVPPNDPLSRLTSTEAPDSSYVSSSSLTQNSKLKIKSVFNHTMTDTSSALPALPYFTPPMRALSALTITLFALISLQNAHAQQVPLSPQPSERACPQFAALNTGKKHAHLSAVLEELYASEVFKEKAVSALGGAIRIPTESYDGMGKVGEDPRYEIFGDLHTFLRDTFPLVFQKLNVTTVNTYNLVMHWQGLDGSLLPVLMTGHQDVVPVDLATWNQWLHPPYSGHFDGTWIWGRGTCDDKSPVIAILLSIEALLQHGFRPTRTFVFAFGIDEEASGNEGAGEIAKYLESTYGRGSFAAILDEGNGYSAIFGENLLFVMPSTSEKGYLDVTLEVTTPGGHSSVPPVHTSIGILSALITTVESHPLPPTLLREGTPFATIQCTTAYAHNVPQALRDLAQTALTDDDALRKLGSEVAGGVLGGAYGAMVRTTQAVDLVQGGVKVNALPEKASATVNYRIAEHSSVDDVQRHLIRLLAPMAAQYNLTFSPFASRASVSAFSSSGHLTLSDPYASALQPSPPTPVGPDARPWRLLVGTIKASLNASRRTRGKEVIVSPMLSVVKVLTISLNKDTRSYWNLTRHIFRYTHMDDDTDAYNGLHTVNEAIRAEAYFDNIAFLTKFMLNWDEASF</sequence>
<evidence type="ECO:0000256" key="4">
    <source>
        <dbReference type="ARBA" id="ARBA00022801"/>
    </source>
</evidence>
<dbReference type="PANTHER" id="PTHR45962:SF1">
    <property type="entry name" value="N-FATTY-ACYL-AMINO ACID SYNTHASE_HYDROLASE PM20D1"/>
    <property type="match status" value="1"/>
</dbReference>
<evidence type="ECO:0000256" key="3">
    <source>
        <dbReference type="ARBA" id="ARBA00022723"/>
    </source>
</evidence>
<dbReference type="InterPro" id="IPR001261">
    <property type="entry name" value="ArgE/DapE_CS"/>
</dbReference>
<evidence type="ECO:0000256" key="1">
    <source>
        <dbReference type="ARBA" id="ARBA00006247"/>
    </source>
</evidence>
<dbReference type="GO" id="GO:0000328">
    <property type="term" value="C:fungal-type vacuole lumen"/>
    <property type="evidence" value="ECO:0007669"/>
    <property type="project" value="TreeGrafter"/>
</dbReference>
<dbReference type="PROSITE" id="PS00758">
    <property type="entry name" value="ARGE_DAPE_CPG2_1"/>
    <property type="match status" value="1"/>
</dbReference>
<dbReference type="GO" id="GO:0051603">
    <property type="term" value="P:proteolysis involved in protein catabolic process"/>
    <property type="evidence" value="ECO:0007669"/>
    <property type="project" value="TreeGrafter"/>
</dbReference>
<dbReference type="SUPFAM" id="SSF53187">
    <property type="entry name" value="Zn-dependent exopeptidases"/>
    <property type="match status" value="1"/>
</dbReference>
<feature type="binding site" evidence="7">
    <location>
        <position position="277"/>
    </location>
    <ligand>
        <name>Zn(2+)</name>
        <dbReference type="ChEBI" id="CHEBI:29105"/>
        <label>1</label>
    </ligand>
</feature>
<comment type="similarity">
    <text evidence="1">Belongs to the peptidase M20A family.</text>
</comment>
<organism evidence="9 10">
    <name type="scientific">Cristinia sonorae</name>
    <dbReference type="NCBI Taxonomy" id="1940300"/>
    <lineage>
        <taxon>Eukaryota</taxon>
        <taxon>Fungi</taxon>
        <taxon>Dikarya</taxon>
        <taxon>Basidiomycota</taxon>
        <taxon>Agaricomycotina</taxon>
        <taxon>Agaricomycetes</taxon>
        <taxon>Agaricomycetidae</taxon>
        <taxon>Agaricales</taxon>
        <taxon>Pleurotineae</taxon>
        <taxon>Stephanosporaceae</taxon>
        <taxon>Cristinia</taxon>
    </lineage>
</organism>
<dbReference type="SUPFAM" id="SSF55031">
    <property type="entry name" value="Bacterial exopeptidase dimerisation domain"/>
    <property type="match status" value="1"/>
</dbReference>
<evidence type="ECO:0000313" key="9">
    <source>
        <dbReference type="EMBL" id="KAH8093793.1"/>
    </source>
</evidence>
<evidence type="ECO:0000256" key="2">
    <source>
        <dbReference type="ARBA" id="ARBA00022670"/>
    </source>
</evidence>
<dbReference type="GO" id="GO:0046872">
    <property type="term" value="F:metal ion binding"/>
    <property type="evidence" value="ECO:0007669"/>
    <property type="project" value="UniProtKB-KW"/>
</dbReference>
<protein>
    <recommendedName>
        <fullName evidence="11">Peptidase M20 dimerisation domain-containing protein</fullName>
    </recommendedName>
</protein>
<keyword evidence="2" id="KW-0645">Protease</keyword>
<dbReference type="PANTHER" id="PTHR45962">
    <property type="entry name" value="N-FATTY-ACYL-AMINO ACID SYNTHASE/HYDROLASE PM20D1"/>
    <property type="match status" value="1"/>
</dbReference>
<keyword evidence="3 7" id="KW-0479">Metal-binding</keyword>
<proteinExistence type="inferred from homology"/>
<evidence type="ECO:0000256" key="5">
    <source>
        <dbReference type="ARBA" id="ARBA00022833"/>
    </source>
</evidence>
<feature type="compositionally biased region" description="Polar residues" evidence="8">
    <location>
        <begin position="13"/>
        <end position="27"/>
    </location>
</feature>
<keyword evidence="10" id="KW-1185">Reference proteome</keyword>
<evidence type="ECO:0000256" key="7">
    <source>
        <dbReference type="PIRSR" id="PIRSR037217-2"/>
    </source>
</evidence>
<evidence type="ECO:0000313" key="10">
    <source>
        <dbReference type="Proteomes" id="UP000813824"/>
    </source>
</evidence>
<feature type="active site" evidence="6">
    <location>
        <position position="209"/>
    </location>
</feature>
<dbReference type="PIRSF" id="PIRSF037217">
    <property type="entry name" value="Carboxypeptidase_S"/>
    <property type="match status" value="1"/>
</dbReference>
<feature type="binding site" evidence="7">
    <location>
        <position position="305"/>
    </location>
    <ligand>
        <name>Zn(2+)</name>
        <dbReference type="ChEBI" id="CHEBI:29105"/>
        <label>2</label>
    </ligand>
</feature>
<keyword evidence="5 7" id="KW-0862">Zinc</keyword>
<dbReference type="InterPro" id="IPR047177">
    <property type="entry name" value="Pept_M20A"/>
</dbReference>